<evidence type="ECO:0000313" key="2">
    <source>
        <dbReference type="Proteomes" id="UP000192536"/>
    </source>
</evidence>
<dbReference type="InterPro" id="IPR002347">
    <property type="entry name" value="SDR_fam"/>
</dbReference>
<dbReference type="AlphaFoldDB" id="A0A1X0WHV0"/>
<accession>A0A1X0WHV0</accession>
<keyword evidence="2" id="KW-1185">Reference proteome</keyword>
<dbReference type="SUPFAM" id="SSF51735">
    <property type="entry name" value="NAD(P)-binding Rossmann-fold domains"/>
    <property type="match status" value="1"/>
</dbReference>
<protein>
    <submittedName>
        <fullName evidence="1">3-oxoacyl-ACP reductase</fullName>
    </submittedName>
</protein>
<evidence type="ECO:0000313" key="1">
    <source>
        <dbReference type="EMBL" id="ORJ26324.1"/>
    </source>
</evidence>
<proteinExistence type="predicted"/>
<dbReference type="STRING" id="1646377.BS640_07060"/>
<reference evidence="1 2" key="1">
    <citation type="journal article" date="2017" name="Int. J. Syst. Evol. Microbiol.">
        <title>Rouxiella badensis sp. nov. and Rouxiella silvae sp. nov. isolated from peat bog soil in Germany and emendation of the genus description.</title>
        <authorList>
            <person name="Le Fleche-Mateos A."/>
            <person name="Kugler J.H."/>
            <person name="Hansen S.H."/>
            <person name="Syldatk C."/>
            <person name="Hausmann R."/>
            <person name="Lomprez F."/>
            <person name="Vandenbogaert M."/>
            <person name="Manuguerra J.C."/>
            <person name="Grimont P.A."/>
        </authorList>
    </citation>
    <scope>NUCLEOTIDE SEQUENCE [LARGE SCALE GENOMIC DNA]</scope>
    <source>
        <strain evidence="1 2">DSM 100043</strain>
    </source>
</reference>
<dbReference type="GeneID" id="93565455"/>
<dbReference type="InterPro" id="IPR036291">
    <property type="entry name" value="NAD(P)-bd_dom_sf"/>
</dbReference>
<dbReference type="EMBL" id="MRWE01000008">
    <property type="protein sequence ID" value="ORJ26324.1"/>
    <property type="molecule type" value="Genomic_DNA"/>
</dbReference>
<comment type="caution">
    <text evidence="1">The sequence shown here is derived from an EMBL/GenBank/DDBJ whole genome shotgun (WGS) entry which is preliminary data.</text>
</comment>
<dbReference type="PANTHER" id="PTHR42820:SF1">
    <property type="entry name" value="SHORT-CHAIN DEHYDROGENASE_REDUCTASE FAMILY PROTEIN"/>
    <property type="match status" value="1"/>
</dbReference>
<dbReference type="Proteomes" id="UP000192536">
    <property type="component" value="Unassembled WGS sequence"/>
</dbReference>
<name>A0A1X0WHV0_9GAMM</name>
<dbReference type="Gene3D" id="3.40.50.720">
    <property type="entry name" value="NAD(P)-binding Rossmann-like Domain"/>
    <property type="match status" value="1"/>
</dbReference>
<dbReference type="Pfam" id="PF00106">
    <property type="entry name" value="adh_short"/>
    <property type="match status" value="1"/>
</dbReference>
<gene>
    <name evidence="1" type="ORF">BS640_07060</name>
</gene>
<sequence>MPETDKENHQAPTSVTLMTMGKQRLDGKVAMVTHAGQGCGKEQAILLASLGASIIVTDADIAQAEQTAEDIRHAGGKAIAVAVDITVKSQIEMLVKYASGIFGGLDIVVNSAGFVYSVSELGIRDADNLEKLLTENINAALSINQTRVSGW</sequence>
<dbReference type="RefSeq" id="WP_017490092.1">
    <property type="nucleotide sequence ID" value="NZ_CP049603.1"/>
</dbReference>
<organism evidence="1 2">
    <name type="scientific">Rouxiella badensis</name>
    <dbReference type="NCBI Taxonomy" id="1646377"/>
    <lineage>
        <taxon>Bacteria</taxon>
        <taxon>Pseudomonadati</taxon>
        <taxon>Pseudomonadota</taxon>
        <taxon>Gammaproteobacteria</taxon>
        <taxon>Enterobacterales</taxon>
        <taxon>Yersiniaceae</taxon>
        <taxon>Rouxiella</taxon>
    </lineage>
</organism>
<dbReference type="PANTHER" id="PTHR42820">
    <property type="entry name" value="SHORT-CHAIN DEHYDROGENASE REDUCTASE"/>
    <property type="match status" value="1"/>
</dbReference>